<keyword evidence="3" id="KW-1185">Reference proteome</keyword>
<evidence type="ECO:0000256" key="1">
    <source>
        <dbReference type="SAM" id="Phobius"/>
    </source>
</evidence>
<reference evidence="2" key="1">
    <citation type="submission" date="2021-05" db="EMBL/GenBank/DDBJ databases">
        <title>Complete genome sequence of the cellulolytic planctomycete Telmatocola sphagniphila SP2T and characterization of the first cellulase from planctomycetes.</title>
        <authorList>
            <person name="Rakitin A.L."/>
            <person name="Beletsky A.V."/>
            <person name="Naumoff D.G."/>
            <person name="Kulichevskaya I.S."/>
            <person name="Mardanov A.V."/>
            <person name="Ravin N.V."/>
            <person name="Dedysh S.N."/>
        </authorList>
    </citation>
    <scope>NUCLEOTIDE SEQUENCE</scope>
    <source>
        <strain evidence="2">SP2T</strain>
    </source>
</reference>
<evidence type="ECO:0000313" key="3">
    <source>
        <dbReference type="Proteomes" id="UP000676194"/>
    </source>
</evidence>
<keyword evidence="1" id="KW-1133">Transmembrane helix</keyword>
<feature type="transmembrane region" description="Helical" evidence="1">
    <location>
        <begin position="34"/>
        <end position="55"/>
    </location>
</feature>
<evidence type="ECO:0000313" key="2">
    <source>
        <dbReference type="EMBL" id="QVL34070.1"/>
    </source>
</evidence>
<dbReference type="EMBL" id="CP074694">
    <property type="protein sequence ID" value="QVL34070.1"/>
    <property type="molecule type" value="Genomic_DNA"/>
</dbReference>
<gene>
    <name evidence="2" type="ORF">KIH39_09230</name>
</gene>
<dbReference type="KEGG" id="tsph:KIH39_09230"/>
<sequence length="68" mass="7528">MEIEHYSYSLHALTCGIISAKWAMELGFSQLRQALWGIAGLLLGPLALLILYIRLVRDRQATGKIGGE</sequence>
<keyword evidence="1" id="KW-0472">Membrane</keyword>
<proteinExistence type="predicted"/>
<dbReference type="AlphaFoldDB" id="A0A8E6BBY6"/>
<accession>A0A8E6BBY6</accession>
<keyword evidence="1" id="KW-0812">Transmembrane</keyword>
<name>A0A8E6BBY6_9BACT</name>
<protein>
    <submittedName>
        <fullName evidence="2">Uncharacterized protein</fullName>
    </submittedName>
</protein>
<dbReference type="RefSeq" id="WP_213499043.1">
    <property type="nucleotide sequence ID" value="NZ_CP074694.1"/>
</dbReference>
<dbReference type="Proteomes" id="UP000676194">
    <property type="component" value="Chromosome"/>
</dbReference>
<organism evidence="2 3">
    <name type="scientific">Telmatocola sphagniphila</name>
    <dbReference type="NCBI Taxonomy" id="1123043"/>
    <lineage>
        <taxon>Bacteria</taxon>
        <taxon>Pseudomonadati</taxon>
        <taxon>Planctomycetota</taxon>
        <taxon>Planctomycetia</taxon>
        <taxon>Gemmatales</taxon>
        <taxon>Gemmataceae</taxon>
    </lineage>
</organism>